<dbReference type="HOGENOM" id="CLU_041273_1_0_9"/>
<comment type="similarity">
    <text evidence="5">Belongs to the CbiD family.</text>
</comment>
<dbReference type="UniPathway" id="UPA00148">
    <property type="reaction ID" value="UER00227"/>
</dbReference>
<comment type="caution">
    <text evidence="6">The sequence shown here is derived from an EMBL/GenBank/DDBJ whole genome shotgun (WGS) entry which is preliminary data.</text>
</comment>
<evidence type="ECO:0000256" key="4">
    <source>
        <dbReference type="ARBA" id="ARBA00022691"/>
    </source>
</evidence>
<evidence type="ECO:0000256" key="2">
    <source>
        <dbReference type="ARBA" id="ARBA00022603"/>
    </source>
</evidence>
<evidence type="ECO:0000313" key="7">
    <source>
        <dbReference type="Proteomes" id="UP000004893"/>
    </source>
</evidence>
<gene>
    <name evidence="5 6" type="primary">cbiD</name>
    <name evidence="6" type="ORF">CLOHYLEM_05144</name>
</gene>
<proteinExistence type="inferred from homology"/>
<dbReference type="EC" id="2.1.1.195" evidence="5"/>
<dbReference type="GO" id="GO:0043780">
    <property type="term" value="F:cobalt-precorrin-5B C1-methyltransferase activity"/>
    <property type="evidence" value="ECO:0007669"/>
    <property type="project" value="RHEA"/>
</dbReference>
<comment type="pathway">
    <text evidence="5">Cofactor biosynthesis; adenosylcobalamin biosynthesis; cob(II)yrinate a,c-diamide from sirohydrochlorin (anaerobic route): step 6/10.</text>
</comment>
<dbReference type="InterPro" id="IPR036074">
    <property type="entry name" value="CbiD_sf"/>
</dbReference>
<dbReference type="SUPFAM" id="SSF111342">
    <property type="entry name" value="CbiD-like"/>
    <property type="match status" value="1"/>
</dbReference>
<reference evidence="6" key="1">
    <citation type="submission" date="2009-02" db="EMBL/GenBank/DDBJ databases">
        <authorList>
            <person name="Fulton L."/>
            <person name="Clifton S."/>
            <person name="Fulton B."/>
            <person name="Xu J."/>
            <person name="Minx P."/>
            <person name="Pepin K.H."/>
            <person name="Johnson M."/>
            <person name="Bhonagiri V."/>
            <person name="Nash W.E."/>
            <person name="Mardis E.R."/>
            <person name="Wilson R.K."/>
        </authorList>
    </citation>
    <scope>NUCLEOTIDE SEQUENCE [LARGE SCALE GENOMIC DNA]</scope>
    <source>
        <strain evidence="6">DSM 15053</strain>
    </source>
</reference>
<dbReference type="AlphaFoldDB" id="C0BZA5"/>
<dbReference type="PANTHER" id="PTHR35863:SF1">
    <property type="entry name" value="COBALT-PRECORRIN-5B C(1)-METHYLTRANSFERASE"/>
    <property type="match status" value="1"/>
</dbReference>
<keyword evidence="4 5" id="KW-0949">S-adenosyl-L-methionine</keyword>
<keyword evidence="7" id="KW-1185">Reference proteome</keyword>
<dbReference type="PIRSF" id="PIRSF026782">
    <property type="entry name" value="CbiD"/>
    <property type="match status" value="1"/>
</dbReference>
<evidence type="ECO:0000256" key="3">
    <source>
        <dbReference type="ARBA" id="ARBA00022679"/>
    </source>
</evidence>
<dbReference type="GO" id="GO:0032259">
    <property type="term" value="P:methylation"/>
    <property type="evidence" value="ECO:0007669"/>
    <property type="project" value="UniProtKB-KW"/>
</dbReference>
<comment type="catalytic activity">
    <reaction evidence="5">
        <text>Co-precorrin-5B + S-adenosyl-L-methionine = Co-precorrin-6A + S-adenosyl-L-homocysteine</text>
        <dbReference type="Rhea" id="RHEA:26285"/>
        <dbReference type="ChEBI" id="CHEBI:57856"/>
        <dbReference type="ChEBI" id="CHEBI:59789"/>
        <dbReference type="ChEBI" id="CHEBI:60063"/>
        <dbReference type="ChEBI" id="CHEBI:60064"/>
        <dbReference type="EC" id="2.1.1.195"/>
    </reaction>
</comment>
<reference evidence="6" key="2">
    <citation type="submission" date="2013-06" db="EMBL/GenBank/DDBJ databases">
        <title>Draft genome sequence of Clostridium hylemonae (DSM 15053).</title>
        <authorList>
            <person name="Sudarsanam P."/>
            <person name="Ley R."/>
            <person name="Guruge J."/>
            <person name="Turnbaugh P.J."/>
            <person name="Mahowald M."/>
            <person name="Liep D."/>
            <person name="Gordon J."/>
        </authorList>
    </citation>
    <scope>NUCLEOTIDE SEQUENCE</scope>
    <source>
        <strain evidence="6">DSM 15053</strain>
    </source>
</reference>
<dbReference type="NCBIfam" id="TIGR00312">
    <property type="entry name" value="cbiD"/>
    <property type="match status" value="1"/>
</dbReference>
<dbReference type="EMBL" id="ABYI02000019">
    <property type="protein sequence ID" value="EEG74483.1"/>
    <property type="molecule type" value="Genomic_DNA"/>
</dbReference>
<dbReference type="Gene3D" id="3.30.2110.10">
    <property type="entry name" value="CbiD-like"/>
    <property type="match status" value="1"/>
</dbReference>
<dbReference type="RefSeq" id="WP_006442480.1">
    <property type="nucleotide sequence ID" value="NZ_CP036524.1"/>
</dbReference>
<evidence type="ECO:0000313" key="6">
    <source>
        <dbReference type="EMBL" id="EEG74483.1"/>
    </source>
</evidence>
<dbReference type="PANTHER" id="PTHR35863">
    <property type="entry name" value="COBALT-PRECORRIN-5B C(1)-METHYLTRANSFERASE"/>
    <property type="match status" value="1"/>
</dbReference>
<organism evidence="6 7">
    <name type="scientific">[Clostridium] hylemonae DSM 15053</name>
    <dbReference type="NCBI Taxonomy" id="553973"/>
    <lineage>
        <taxon>Bacteria</taxon>
        <taxon>Bacillati</taxon>
        <taxon>Bacillota</taxon>
        <taxon>Clostridia</taxon>
        <taxon>Lachnospirales</taxon>
        <taxon>Lachnospiraceae</taxon>
    </lineage>
</organism>
<evidence type="ECO:0000256" key="1">
    <source>
        <dbReference type="ARBA" id="ARBA00022573"/>
    </source>
</evidence>
<dbReference type="InterPro" id="IPR002748">
    <property type="entry name" value="CbiD"/>
</dbReference>
<dbReference type="Pfam" id="PF01888">
    <property type="entry name" value="CbiD"/>
    <property type="match status" value="1"/>
</dbReference>
<dbReference type="eggNOG" id="COG1903">
    <property type="taxonomic scope" value="Bacteria"/>
</dbReference>
<keyword evidence="2 5" id="KW-0489">Methyltransferase</keyword>
<comment type="function">
    <text evidence="5">Catalyzes the methylation of C-1 in cobalt-precorrin-5B to form cobalt-precorrin-6A.</text>
</comment>
<evidence type="ECO:0000256" key="5">
    <source>
        <dbReference type="HAMAP-Rule" id="MF_00787"/>
    </source>
</evidence>
<keyword evidence="3 5" id="KW-0808">Transferase</keyword>
<sequence>MKGDGRNTQTVWKDQKLLRTGYTTGSCAAAAAKASAFMLLSKEPVYQVSLKTPQGAVLYLAVECIDMGADRVSCAVRKDSGDDPDVTDGVLVFAEVARRAGTSVSLDGGKGVGRVTKKGLDQPPGAAAINKVPRRMIVEAVEEQRRKFGCTFGLHIIISIPEGEALAEKTFNPRLGIEGGLSVLGTSGIVEPMSERALTDTICLEMKVLKENGHEWCYIVPGNYGSDFLTETLKYDGRLAVKCSNYIGETIDDAVRMGMKGILFVGHIGKLVKIAAGVMNTHSRQADCRMEVFAAHAALAGASRDTVRQLMECVTTAGAVDILKASNMLEPVMQTIMEQIDVHLKQRAGKTLMTGAIVFSAEEGILGQTSRAAEILEQIRKGTV</sequence>
<accession>C0BZA5</accession>
<keyword evidence="1 5" id="KW-0169">Cobalamin biosynthesis</keyword>
<dbReference type="GO" id="GO:0019251">
    <property type="term" value="P:anaerobic cobalamin biosynthetic process"/>
    <property type="evidence" value="ECO:0007669"/>
    <property type="project" value="UniProtKB-UniRule"/>
</dbReference>
<dbReference type="OrthoDB" id="6439987at2"/>
<dbReference type="STRING" id="553973.CLOHYLEM_05144"/>
<dbReference type="Proteomes" id="UP000004893">
    <property type="component" value="Unassembled WGS sequence"/>
</dbReference>
<dbReference type="HAMAP" id="MF_00787">
    <property type="entry name" value="CbiD"/>
    <property type="match status" value="1"/>
</dbReference>
<name>C0BZA5_9FIRM</name>
<protein>
    <recommendedName>
        <fullName evidence="5">Cobalt-precorrin-5B C(1)-methyltransferase</fullName>
        <ecNumber evidence="5">2.1.1.195</ecNumber>
    </recommendedName>
    <alternativeName>
        <fullName evidence="5">Cobalt-precorrin-6A synthase</fullName>
    </alternativeName>
</protein>